<dbReference type="SMART" id="SM00516">
    <property type="entry name" value="SEC14"/>
    <property type="match status" value="1"/>
</dbReference>
<name>A0ABP1RDQ5_9HEXA</name>
<sequence>MLCLDEITPEERELIIQLRERVRNELPAPELSKSEEDQDLFLVRWIRARDNNLDKATAMLRNSLNWRKVHNADKVLETERHPFYAMNYKYSFPGLDKFGRPVAILPMNEWDARKIGTDPELLKEYDVFCTRFFEEMMDNIQKAHVNRGNGHPPITQIFIISDVKNYPYGQLLNFSAVKKLLQGAGTYEAHYPEILFKVIYINCPSYFGMFLNLLKPIVATKTLGKFYCYPSMEEWKKDMVDMVDPAILPERYGGTADVNSENGKGDDINTILKKPVAS</sequence>
<dbReference type="EMBL" id="CAXLJM020000069">
    <property type="protein sequence ID" value="CAL8125477.1"/>
    <property type="molecule type" value="Genomic_DNA"/>
</dbReference>
<dbReference type="Proteomes" id="UP001642540">
    <property type="component" value="Unassembled WGS sequence"/>
</dbReference>
<dbReference type="Gene3D" id="3.40.525.10">
    <property type="entry name" value="CRAL-TRIO lipid binding domain"/>
    <property type="match status" value="1"/>
</dbReference>
<gene>
    <name evidence="2" type="ORF">ODALV1_LOCUS20984</name>
</gene>
<comment type="caution">
    <text evidence="2">The sequence shown here is derived from an EMBL/GenBank/DDBJ whole genome shotgun (WGS) entry which is preliminary data.</text>
</comment>
<accession>A0ABP1RDQ5</accession>
<evidence type="ECO:0000259" key="1">
    <source>
        <dbReference type="PROSITE" id="PS50191"/>
    </source>
</evidence>
<dbReference type="InterPro" id="IPR011074">
    <property type="entry name" value="CRAL/TRIO_N_dom"/>
</dbReference>
<evidence type="ECO:0000313" key="3">
    <source>
        <dbReference type="Proteomes" id="UP001642540"/>
    </source>
</evidence>
<dbReference type="InterPro" id="IPR036865">
    <property type="entry name" value="CRAL-TRIO_dom_sf"/>
</dbReference>
<organism evidence="2 3">
    <name type="scientific">Orchesella dallaii</name>
    <dbReference type="NCBI Taxonomy" id="48710"/>
    <lineage>
        <taxon>Eukaryota</taxon>
        <taxon>Metazoa</taxon>
        <taxon>Ecdysozoa</taxon>
        <taxon>Arthropoda</taxon>
        <taxon>Hexapoda</taxon>
        <taxon>Collembola</taxon>
        <taxon>Entomobryomorpha</taxon>
        <taxon>Entomobryoidea</taxon>
        <taxon>Orchesellidae</taxon>
        <taxon>Orchesellinae</taxon>
        <taxon>Orchesella</taxon>
    </lineage>
</organism>
<protein>
    <recommendedName>
        <fullName evidence="1">CRAL-TRIO domain-containing protein</fullName>
    </recommendedName>
</protein>
<dbReference type="Pfam" id="PF00650">
    <property type="entry name" value="CRAL_TRIO"/>
    <property type="match status" value="1"/>
</dbReference>
<dbReference type="PANTHER" id="PTHR23324:SF83">
    <property type="entry name" value="SEC14-LIKE PROTEIN 2"/>
    <property type="match status" value="1"/>
</dbReference>
<evidence type="ECO:0000313" key="2">
    <source>
        <dbReference type="EMBL" id="CAL8125477.1"/>
    </source>
</evidence>
<dbReference type="PROSITE" id="PS50191">
    <property type="entry name" value="CRAL_TRIO"/>
    <property type="match status" value="1"/>
</dbReference>
<dbReference type="InterPro" id="IPR036273">
    <property type="entry name" value="CRAL/TRIO_N_dom_sf"/>
</dbReference>
<dbReference type="InterPro" id="IPR001251">
    <property type="entry name" value="CRAL-TRIO_dom"/>
</dbReference>
<dbReference type="CDD" id="cd00170">
    <property type="entry name" value="SEC14"/>
    <property type="match status" value="1"/>
</dbReference>
<dbReference type="SUPFAM" id="SSF46938">
    <property type="entry name" value="CRAL/TRIO N-terminal domain"/>
    <property type="match status" value="1"/>
</dbReference>
<proteinExistence type="predicted"/>
<dbReference type="SUPFAM" id="SSF52087">
    <property type="entry name" value="CRAL/TRIO domain"/>
    <property type="match status" value="1"/>
</dbReference>
<reference evidence="2 3" key="1">
    <citation type="submission" date="2024-08" db="EMBL/GenBank/DDBJ databases">
        <authorList>
            <person name="Cucini C."/>
            <person name="Frati F."/>
        </authorList>
    </citation>
    <scope>NUCLEOTIDE SEQUENCE [LARGE SCALE GENOMIC DNA]</scope>
</reference>
<dbReference type="InterPro" id="IPR051064">
    <property type="entry name" value="SEC14/CRAL-TRIO_domain"/>
</dbReference>
<feature type="domain" description="CRAL-TRIO" evidence="1">
    <location>
        <begin position="80"/>
        <end position="260"/>
    </location>
</feature>
<keyword evidence="3" id="KW-1185">Reference proteome</keyword>
<dbReference type="SMART" id="SM01100">
    <property type="entry name" value="CRAL_TRIO_N"/>
    <property type="match status" value="1"/>
</dbReference>
<dbReference type="PANTHER" id="PTHR23324">
    <property type="entry name" value="SEC14 RELATED PROTEIN"/>
    <property type="match status" value="1"/>
</dbReference>